<reference evidence="2" key="1">
    <citation type="submission" date="2014-05" db="EMBL/GenBank/DDBJ databases">
        <title>The transcriptome of the halophilic microalga Tetraselmis sp. GSL018 isolated from the Great Salt Lake, Utah.</title>
        <authorList>
            <person name="Jinkerson R.E."/>
            <person name="D'Adamo S."/>
            <person name="Posewitz M.C."/>
        </authorList>
    </citation>
    <scope>NUCLEOTIDE SEQUENCE</scope>
    <source>
        <strain evidence="2">GSL018</strain>
    </source>
</reference>
<accession>A0A061SAZ3</accession>
<evidence type="ECO:0000313" key="2">
    <source>
        <dbReference type="EMBL" id="JAC80184.1"/>
    </source>
</evidence>
<name>A0A061SAZ3_9CHLO</name>
<organism evidence="2">
    <name type="scientific">Tetraselmis sp. GSL018</name>
    <dbReference type="NCBI Taxonomy" id="582737"/>
    <lineage>
        <taxon>Eukaryota</taxon>
        <taxon>Viridiplantae</taxon>
        <taxon>Chlorophyta</taxon>
        <taxon>core chlorophytes</taxon>
        <taxon>Chlorodendrophyceae</taxon>
        <taxon>Chlorodendrales</taxon>
        <taxon>Chlorodendraceae</taxon>
        <taxon>Tetraselmis</taxon>
    </lineage>
</organism>
<sequence>GGTVCAPPVSSSRVHQRGGSPLGRQRIFLPSCRMQTPPPHLLPPLRTLLQPELSSPHGEGGGFGFARPAHPKARSRGERRAARSTGQARGGGEEEKVWAGG</sequence>
<gene>
    <name evidence="2" type="ORF">TSPGSL018_10855</name>
</gene>
<proteinExistence type="predicted"/>
<feature type="region of interest" description="Disordered" evidence="1">
    <location>
        <begin position="1"/>
        <end position="101"/>
    </location>
</feature>
<feature type="non-terminal residue" evidence="2">
    <location>
        <position position="1"/>
    </location>
</feature>
<feature type="compositionally biased region" description="Low complexity" evidence="1">
    <location>
        <begin position="43"/>
        <end position="53"/>
    </location>
</feature>
<feature type="compositionally biased region" description="Basic and acidic residues" evidence="1">
    <location>
        <begin position="91"/>
        <end position="101"/>
    </location>
</feature>
<dbReference type="EMBL" id="GBEZ01005086">
    <property type="protein sequence ID" value="JAC80184.1"/>
    <property type="molecule type" value="Transcribed_RNA"/>
</dbReference>
<feature type="non-terminal residue" evidence="2">
    <location>
        <position position="101"/>
    </location>
</feature>
<protein>
    <submittedName>
        <fullName evidence="2">Uncharacterized protein</fullName>
    </submittedName>
</protein>
<dbReference type="AlphaFoldDB" id="A0A061SAZ3"/>
<evidence type="ECO:0000256" key="1">
    <source>
        <dbReference type="SAM" id="MobiDB-lite"/>
    </source>
</evidence>